<evidence type="ECO:0000313" key="3">
    <source>
        <dbReference type="Proteomes" id="UP000510888"/>
    </source>
</evidence>
<organism evidence="2 3">
    <name type="scientific">Paraburkholderia largidicola</name>
    <dbReference type="NCBI Taxonomy" id="3014751"/>
    <lineage>
        <taxon>Bacteria</taxon>
        <taxon>Pseudomonadati</taxon>
        <taxon>Pseudomonadota</taxon>
        <taxon>Betaproteobacteria</taxon>
        <taxon>Burkholderiales</taxon>
        <taxon>Burkholderiaceae</taxon>
        <taxon>Paraburkholderia</taxon>
    </lineage>
</organism>
<dbReference type="KEGG" id="plad:PPGU16_79310"/>
<feature type="region of interest" description="Disordered" evidence="1">
    <location>
        <begin position="1"/>
        <end position="22"/>
    </location>
</feature>
<dbReference type="EMBL" id="AP023177">
    <property type="protein sequence ID" value="BCF94864.1"/>
    <property type="molecule type" value="Genomic_DNA"/>
</dbReference>
<evidence type="ECO:0000313" key="2">
    <source>
        <dbReference type="EMBL" id="BCF94864.1"/>
    </source>
</evidence>
<sequence length="135" mass="14122">MYLVDVGGSGSSPSANTQPVTTPAKTDTFYGINGHFDYRYSPAQVVSIMKGLGCSTYRVGCIGDPAQLNAVVNLGKAFQSAGMTLFVLIDLGIYDSNRELFASESVAFNRGQSCAATVAAALAPYGVTMMSAAMR</sequence>
<proteinExistence type="predicted"/>
<feature type="compositionally biased region" description="Polar residues" evidence="1">
    <location>
        <begin position="11"/>
        <end position="22"/>
    </location>
</feature>
<keyword evidence="3" id="KW-1185">Reference proteome</keyword>
<keyword evidence="2" id="KW-0614">Plasmid</keyword>
<protein>
    <submittedName>
        <fullName evidence="2">Uncharacterized protein</fullName>
    </submittedName>
</protein>
<geneLocation type="plasmid" evidence="2 3">
    <name>PPGU16_p2</name>
</geneLocation>
<evidence type="ECO:0000256" key="1">
    <source>
        <dbReference type="SAM" id="MobiDB-lite"/>
    </source>
</evidence>
<reference evidence="2 3" key="1">
    <citation type="journal article" date="2020" name="Genes (Basel)">
        <title>Genomic Comparison of Insect Gut Symbionts from Divergent Burkholderia Subclades.</title>
        <authorList>
            <person name="Takeshita K."/>
            <person name="Kikuchi Y."/>
        </authorList>
    </citation>
    <scope>NUCLEOTIDE SEQUENCE [LARGE SCALE GENOMIC DNA]</scope>
    <source>
        <strain evidence="2 3">PGU16</strain>
        <plasmid evidence="2 3">PPGU16_p2</plasmid>
    </source>
</reference>
<name>A0A7I8C1I1_9BURK</name>
<dbReference type="AlphaFoldDB" id="A0A7I8C1I1"/>
<dbReference type="Proteomes" id="UP000510888">
    <property type="component" value="Plasmid PPGU16_p2"/>
</dbReference>
<gene>
    <name evidence="2" type="ORF">PPGU16_79310</name>
</gene>
<accession>A0A7I8C1I1</accession>